<dbReference type="InterPro" id="IPR001844">
    <property type="entry name" value="Cpn60/GroEL"/>
</dbReference>
<keyword evidence="5" id="KW-0346">Stress response</keyword>
<dbReference type="GO" id="GO:0005524">
    <property type="term" value="F:ATP binding"/>
    <property type="evidence" value="ECO:0007669"/>
    <property type="project" value="UniProtKB-KW"/>
</dbReference>
<dbReference type="InterPro" id="IPR027413">
    <property type="entry name" value="GROEL-like_equatorial_sf"/>
</dbReference>
<dbReference type="FunFam" id="1.10.560.10:FF:000011">
    <property type="entry name" value="60 kDa heat shock protein, mitochondrial"/>
    <property type="match status" value="1"/>
</dbReference>
<keyword evidence="3" id="KW-0067">ATP-binding</keyword>
<dbReference type="STRING" id="246437.L9KKW1"/>
<dbReference type="InterPro" id="IPR002423">
    <property type="entry name" value="Cpn60/GroEL/TCP-1"/>
</dbReference>
<accession>L9KKW1</accession>
<dbReference type="Gene3D" id="1.10.560.10">
    <property type="entry name" value="GroEL-like equatorial domain"/>
    <property type="match status" value="1"/>
</dbReference>
<gene>
    <name evidence="5" type="ORF">TREES_T100000682</name>
</gene>
<comment type="similarity">
    <text evidence="1">Belongs to the chaperonin (HSP60) family.</text>
</comment>
<reference evidence="6" key="2">
    <citation type="journal article" date="2013" name="Nat. Commun.">
        <title>Genome of the Chinese tree shrew.</title>
        <authorList>
            <person name="Fan Y."/>
            <person name="Huang Z.Y."/>
            <person name="Cao C.C."/>
            <person name="Chen C.S."/>
            <person name="Chen Y.X."/>
            <person name="Fan D.D."/>
            <person name="He J."/>
            <person name="Hou H.L."/>
            <person name="Hu L."/>
            <person name="Hu X.T."/>
            <person name="Jiang X.T."/>
            <person name="Lai R."/>
            <person name="Lang Y.S."/>
            <person name="Liang B."/>
            <person name="Liao S.G."/>
            <person name="Mu D."/>
            <person name="Ma Y.Y."/>
            <person name="Niu Y.Y."/>
            <person name="Sun X.Q."/>
            <person name="Xia J.Q."/>
            <person name="Xiao J."/>
            <person name="Xiong Z.Q."/>
            <person name="Xu L."/>
            <person name="Yang L."/>
            <person name="Zhang Y."/>
            <person name="Zhao W."/>
            <person name="Zhao X.D."/>
            <person name="Zheng Y.T."/>
            <person name="Zhou J.M."/>
            <person name="Zhu Y.B."/>
            <person name="Zhang G.J."/>
            <person name="Wang J."/>
            <person name="Yao Y.G."/>
        </authorList>
    </citation>
    <scope>NUCLEOTIDE SEQUENCE [LARGE SCALE GENOMIC DNA]</scope>
</reference>
<sequence>MLRLPMALHQMRPMSRVLAPHLAQAYAKDVRFGAEAQALMLQGVAGAVAVTMGPKGRTVIIEQSWGSPKVTKDRVTVAKSIDLKDKYKNIGTKLVQDVVSNTNKEGGGWYHHCCCTGTLYCQGRFEKISKGANPVEIRRGVMLAVDVVIAEFKKQSKPVKNPGGVGGLLWLLQFLQMETKKLCIPALDSLTPANEDQKIGIEIIKITLKIPAVTIAKNACVKGSLIVEKIMQSSFEVGYDAMLGDFVNMVEKGIVDPTKVIRIALLGAAGVASLLTTAEVIFTEVPKEEKEPGMAEWVEWEVVWEVACSNF</sequence>
<dbReference type="InterPro" id="IPR017998">
    <property type="entry name" value="Chaperone_TCP-1"/>
</dbReference>
<evidence type="ECO:0000256" key="4">
    <source>
        <dbReference type="ARBA" id="ARBA00023186"/>
    </source>
</evidence>
<dbReference type="InParanoid" id="L9KKW1"/>
<keyword evidence="6" id="KW-1185">Reference proteome</keyword>
<dbReference type="Proteomes" id="UP000011518">
    <property type="component" value="Unassembled WGS sequence"/>
</dbReference>
<reference evidence="6" key="1">
    <citation type="submission" date="2012-07" db="EMBL/GenBank/DDBJ databases">
        <title>Genome of the Chinese tree shrew, a rising model animal genetically related to primates.</title>
        <authorList>
            <person name="Zhang G."/>
            <person name="Fan Y."/>
            <person name="Yao Y."/>
            <person name="Huang Z."/>
        </authorList>
    </citation>
    <scope>NUCLEOTIDE SEQUENCE [LARGE SCALE GENOMIC DNA]</scope>
</reference>
<dbReference type="Pfam" id="PF00118">
    <property type="entry name" value="Cpn60_TCP1"/>
    <property type="match status" value="2"/>
</dbReference>
<dbReference type="GO" id="GO:0140662">
    <property type="term" value="F:ATP-dependent protein folding chaperone"/>
    <property type="evidence" value="ECO:0007669"/>
    <property type="project" value="InterPro"/>
</dbReference>
<dbReference type="PRINTS" id="PR00304">
    <property type="entry name" value="TCOMPLEXTCP1"/>
</dbReference>
<dbReference type="PANTHER" id="PTHR45633">
    <property type="entry name" value="60 KDA HEAT SHOCK PROTEIN, MITOCHONDRIAL"/>
    <property type="match status" value="1"/>
</dbReference>
<dbReference type="EMBL" id="KB320779">
    <property type="protein sequence ID" value="ELW63383.1"/>
    <property type="molecule type" value="Genomic_DNA"/>
</dbReference>
<evidence type="ECO:0000256" key="1">
    <source>
        <dbReference type="ARBA" id="ARBA00006607"/>
    </source>
</evidence>
<evidence type="ECO:0000313" key="5">
    <source>
        <dbReference type="EMBL" id="ELW63383.1"/>
    </source>
</evidence>
<evidence type="ECO:0000256" key="3">
    <source>
        <dbReference type="ARBA" id="ARBA00022840"/>
    </source>
</evidence>
<protein>
    <submittedName>
        <fullName evidence="5">60 kDa heat shock protein, mitochondrial</fullName>
    </submittedName>
</protein>
<dbReference type="GO" id="GO:0042026">
    <property type="term" value="P:protein refolding"/>
    <property type="evidence" value="ECO:0007669"/>
    <property type="project" value="InterPro"/>
</dbReference>
<evidence type="ECO:0000256" key="2">
    <source>
        <dbReference type="ARBA" id="ARBA00022741"/>
    </source>
</evidence>
<evidence type="ECO:0000313" key="6">
    <source>
        <dbReference type="Proteomes" id="UP000011518"/>
    </source>
</evidence>
<dbReference type="SUPFAM" id="SSF48592">
    <property type="entry name" value="GroEL equatorial domain-like"/>
    <property type="match status" value="1"/>
</dbReference>
<organism evidence="5 6">
    <name type="scientific">Tupaia chinensis</name>
    <name type="common">Chinese tree shrew</name>
    <name type="synonym">Tupaia belangeri chinensis</name>
    <dbReference type="NCBI Taxonomy" id="246437"/>
    <lineage>
        <taxon>Eukaryota</taxon>
        <taxon>Metazoa</taxon>
        <taxon>Chordata</taxon>
        <taxon>Craniata</taxon>
        <taxon>Vertebrata</taxon>
        <taxon>Euteleostomi</taxon>
        <taxon>Mammalia</taxon>
        <taxon>Eutheria</taxon>
        <taxon>Euarchontoglires</taxon>
        <taxon>Scandentia</taxon>
        <taxon>Tupaiidae</taxon>
        <taxon>Tupaia</taxon>
    </lineage>
</organism>
<keyword evidence="4" id="KW-0143">Chaperone</keyword>
<name>L9KKW1_TUPCH</name>
<keyword evidence="2" id="KW-0547">Nucleotide-binding</keyword>
<dbReference type="AlphaFoldDB" id="L9KKW1"/>
<proteinExistence type="inferred from homology"/>